<protein>
    <submittedName>
        <fullName evidence="3">Uncharacterized protein</fullName>
    </submittedName>
</protein>
<dbReference type="EMBL" id="VYZN01000028">
    <property type="protein sequence ID" value="KAE9534420.1"/>
    <property type="molecule type" value="Genomic_DNA"/>
</dbReference>
<reference evidence="3 4" key="1">
    <citation type="submission" date="2019-08" db="EMBL/GenBank/DDBJ databases">
        <title>The genome of the soybean aphid Biotype 1, its phylome, world population structure and adaptation to the North American continent.</title>
        <authorList>
            <person name="Giordano R."/>
            <person name="Donthu R.K."/>
            <person name="Hernandez A.G."/>
            <person name="Wright C.L."/>
            <person name="Zimin A.V."/>
        </authorList>
    </citation>
    <scope>NUCLEOTIDE SEQUENCE [LARGE SCALE GENOMIC DNA]</scope>
    <source>
        <tissue evidence="3">Whole aphids</tissue>
    </source>
</reference>
<proteinExistence type="predicted"/>
<comment type="caution">
    <text evidence="3">The sequence shown here is derived from an EMBL/GenBank/DDBJ whole genome shotgun (WGS) entry which is preliminary data.</text>
</comment>
<evidence type="ECO:0000256" key="1">
    <source>
        <dbReference type="SAM" id="Phobius"/>
    </source>
</evidence>
<evidence type="ECO:0000313" key="3">
    <source>
        <dbReference type="EMBL" id="KAE9534420.1"/>
    </source>
</evidence>
<organism evidence="3 4">
    <name type="scientific">Aphis glycines</name>
    <name type="common">Soybean aphid</name>
    <dbReference type="NCBI Taxonomy" id="307491"/>
    <lineage>
        <taxon>Eukaryota</taxon>
        <taxon>Metazoa</taxon>
        <taxon>Ecdysozoa</taxon>
        <taxon>Arthropoda</taxon>
        <taxon>Hexapoda</taxon>
        <taxon>Insecta</taxon>
        <taxon>Pterygota</taxon>
        <taxon>Neoptera</taxon>
        <taxon>Paraneoptera</taxon>
        <taxon>Hemiptera</taxon>
        <taxon>Sternorrhyncha</taxon>
        <taxon>Aphidomorpha</taxon>
        <taxon>Aphidoidea</taxon>
        <taxon>Aphididae</taxon>
        <taxon>Aphidini</taxon>
        <taxon>Aphis</taxon>
        <taxon>Aphis</taxon>
    </lineage>
</organism>
<sequence length="221" mass="26053">MFQNSQINWFLKIICAIYINLVIEEINLKTNNNITITIQKFGSALYNTCNVFSVRKDSHDSFALNFNVTDIKNFFVLVLMFWIGTVFTCYKITESSINLNFEHETILDSNLTIVVNCIVYKYILLLPIHLYIFNNQISFYTKYIGVPKDSKCLSKRTENKISNLHFCPSSITYPIIYCIIVDEKNRYTICDYLRRINTLIWIRSHQHLQILLLIRAVFMEV</sequence>
<evidence type="ECO:0000256" key="2">
    <source>
        <dbReference type="SAM" id="SignalP"/>
    </source>
</evidence>
<keyword evidence="1" id="KW-0812">Transmembrane</keyword>
<feature type="chain" id="PRO_5026126456" evidence="2">
    <location>
        <begin position="17"/>
        <end position="221"/>
    </location>
</feature>
<accession>A0A6G0TKU0</accession>
<keyword evidence="1" id="KW-1133">Transmembrane helix</keyword>
<feature type="transmembrane region" description="Helical" evidence="1">
    <location>
        <begin position="113"/>
        <end position="133"/>
    </location>
</feature>
<dbReference type="AlphaFoldDB" id="A0A6G0TKU0"/>
<name>A0A6G0TKU0_APHGL</name>
<keyword evidence="1" id="KW-0472">Membrane</keyword>
<dbReference type="Proteomes" id="UP000475862">
    <property type="component" value="Unassembled WGS sequence"/>
</dbReference>
<keyword evidence="4" id="KW-1185">Reference proteome</keyword>
<evidence type="ECO:0000313" key="4">
    <source>
        <dbReference type="Proteomes" id="UP000475862"/>
    </source>
</evidence>
<feature type="signal peptide" evidence="2">
    <location>
        <begin position="1"/>
        <end position="16"/>
    </location>
</feature>
<keyword evidence="2" id="KW-0732">Signal</keyword>
<gene>
    <name evidence="3" type="ORF">AGLY_008510</name>
</gene>
<feature type="transmembrane region" description="Helical" evidence="1">
    <location>
        <begin position="74"/>
        <end position="93"/>
    </location>
</feature>